<feature type="transmembrane region" description="Helical" evidence="1">
    <location>
        <begin position="504"/>
        <end position="523"/>
    </location>
</feature>
<feature type="transmembrane region" description="Helical" evidence="1">
    <location>
        <begin position="169"/>
        <end position="186"/>
    </location>
</feature>
<sequence length="862" mass="97761">MQIDKNKTLIHGIAIVLFLVISGIFFSPAFKGFVLSQGDIQSWVGMSRAILDFREAYGSEPLWTANMFGGMPAFQISMITDGNLLGYINELRNIYPRPPFYFFIMMSSFYILMLTLKVKPRLAVLGALAFAFSSFFMISLEAGHNSKIDAVSYLPAIVAGMILVIRKKYIAGSILTAVALSLQISANHFQITYYTAITLLVIGIAEMVRALKQQEQKHLLKVIGFLVVAALLAVSSNITRLWTTYTYVESTMRGENELTIEADGARNLTGQESGLDKDYITNWSLGIGETWSLLFPNAKGGPTGAIGNNEDALEEVSPRARQYVGQMNQYWGNQPFTAGPVYVGAIIVLLFLLGAFTVKHWLKWPLVVLTALSIMLAWGKNFMWFTELFIDYFPMYNKFRSVTMMLMVAEFAMPLLGVLFLKELIEKDGFWAENKKKIFIVSGVLAGIMLLFMMTPSSFFDFYANGELARFEAQKSSNPQAASQIDMMLAELEIARESIFKADLLRSFFLVLLGFVGVFLIGLKKIQPKVIVPILAAVILIDLWFVDRRYIHNEKSGRNYEKWVKKEGQRQPYKAQPYDLQILQTELQNRPEVSQEVERNMAELQQKEGNLDESDRNRVMFSTLDSMSNYRVLDLVNNTYNSSRSSYFHKTIGGYNAAKLMRYQQLIEFHMSSGGQFNRSVLNMLNTKYIIQKTQNGPSVTQNPEAIGHAWLAKNVNWVPNADEEIKALDNFNPRTDVVIDERFKDKVSQKEYSQEGTITLEQFKLNDLKYSVDLTDKSFVVFSEIFYQPGWQAYIDGEEVDHIRVNWILRGMEVPAGEHDIEFKFRPASYEVGEKVSFASSLILVLLAIGVLIKSLRGKNE</sequence>
<feature type="transmembrane region" description="Helical" evidence="1">
    <location>
        <begin position="837"/>
        <end position="854"/>
    </location>
</feature>
<dbReference type="OrthoDB" id="9772884at2"/>
<organism evidence="2 3">
    <name type="scientific">Salibacter halophilus</name>
    <dbReference type="NCBI Taxonomy" id="1803916"/>
    <lineage>
        <taxon>Bacteria</taxon>
        <taxon>Pseudomonadati</taxon>
        <taxon>Bacteroidota</taxon>
        <taxon>Flavobacteriia</taxon>
        <taxon>Flavobacteriales</taxon>
        <taxon>Salibacteraceae</taxon>
        <taxon>Salibacter</taxon>
    </lineage>
</organism>
<feature type="transmembrane region" description="Helical" evidence="1">
    <location>
        <begin position="12"/>
        <end position="30"/>
    </location>
</feature>
<dbReference type="EMBL" id="WACR01000011">
    <property type="protein sequence ID" value="KAB1062662.1"/>
    <property type="molecule type" value="Genomic_DNA"/>
</dbReference>
<accession>A0A6N6M5T1</accession>
<dbReference type="InterPro" id="IPR018580">
    <property type="entry name" value="Uncharacterised_YfhO"/>
</dbReference>
<feature type="transmembrane region" description="Helical" evidence="1">
    <location>
        <begin position="404"/>
        <end position="425"/>
    </location>
</feature>
<feature type="transmembrane region" description="Helical" evidence="1">
    <location>
        <begin position="123"/>
        <end position="140"/>
    </location>
</feature>
<name>A0A6N6M5T1_9FLAO</name>
<feature type="transmembrane region" description="Helical" evidence="1">
    <location>
        <begin position="99"/>
        <end position="116"/>
    </location>
</feature>
<feature type="transmembrane region" description="Helical" evidence="1">
    <location>
        <begin position="437"/>
        <end position="455"/>
    </location>
</feature>
<feature type="transmembrane region" description="Helical" evidence="1">
    <location>
        <begin position="192"/>
        <end position="211"/>
    </location>
</feature>
<keyword evidence="1" id="KW-1133">Transmembrane helix</keyword>
<feature type="transmembrane region" description="Helical" evidence="1">
    <location>
        <begin position="146"/>
        <end position="164"/>
    </location>
</feature>
<dbReference type="AlphaFoldDB" id="A0A6N6M5T1"/>
<reference evidence="2 3" key="1">
    <citation type="submission" date="2019-09" db="EMBL/GenBank/DDBJ databases">
        <title>Genomes of Cryomorphaceae.</title>
        <authorList>
            <person name="Bowman J.P."/>
        </authorList>
    </citation>
    <scope>NUCLEOTIDE SEQUENCE [LARGE SCALE GENOMIC DNA]</scope>
    <source>
        <strain evidence="2 3">KCTC 52047</strain>
    </source>
</reference>
<gene>
    <name evidence="2" type="ORF">F3059_12000</name>
</gene>
<proteinExistence type="predicted"/>
<evidence type="ECO:0000313" key="2">
    <source>
        <dbReference type="EMBL" id="KAB1062662.1"/>
    </source>
</evidence>
<evidence type="ECO:0000313" key="3">
    <source>
        <dbReference type="Proteomes" id="UP000435357"/>
    </source>
</evidence>
<dbReference type="RefSeq" id="WP_151169593.1">
    <property type="nucleotide sequence ID" value="NZ_WACR01000011.1"/>
</dbReference>
<dbReference type="Proteomes" id="UP000435357">
    <property type="component" value="Unassembled WGS sequence"/>
</dbReference>
<dbReference type="Pfam" id="PF09586">
    <property type="entry name" value="YfhO"/>
    <property type="match status" value="1"/>
</dbReference>
<feature type="transmembrane region" description="Helical" evidence="1">
    <location>
        <begin position="223"/>
        <end position="242"/>
    </location>
</feature>
<keyword evidence="1" id="KW-0472">Membrane</keyword>
<comment type="caution">
    <text evidence="2">The sequence shown here is derived from an EMBL/GenBank/DDBJ whole genome shotgun (WGS) entry which is preliminary data.</text>
</comment>
<keyword evidence="1" id="KW-0812">Transmembrane</keyword>
<feature type="transmembrane region" description="Helical" evidence="1">
    <location>
        <begin position="365"/>
        <end position="384"/>
    </location>
</feature>
<dbReference type="PANTHER" id="PTHR38454">
    <property type="entry name" value="INTEGRAL MEMBRANE PROTEIN-RELATED"/>
    <property type="match status" value="1"/>
</dbReference>
<keyword evidence="3" id="KW-1185">Reference proteome</keyword>
<protein>
    <submittedName>
        <fullName evidence="2">YfhO family protein</fullName>
    </submittedName>
</protein>
<feature type="transmembrane region" description="Helical" evidence="1">
    <location>
        <begin position="530"/>
        <end position="546"/>
    </location>
</feature>
<dbReference type="PANTHER" id="PTHR38454:SF1">
    <property type="entry name" value="INTEGRAL MEMBRANE PROTEIN"/>
    <property type="match status" value="1"/>
</dbReference>
<evidence type="ECO:0000256" key="1">
    <source>
        <dbReference type="SAM" id="Phobius"/>
    </source>
</evidence>
<feature type="transmembrane region" description="Helical" evidence="1">
    <location>
        <begin position="339"/>
        <end position="358"/>
    </location>
</feature>